<dbReference type="Gene3D" id="1.10.443.10">
    <property type="entry name" value="Intergrase catalytic core"/>
    <property type="match status" value="1"/>
</dbReference>
<feature type="domain" description="Core-binding (CB)" evidence="8">
    <location>
        <begin position="133"/>
        <end position="210"/>
    </location>
</feature>
<evidence type="ECO:0000259" key="7">
    <source>
        <dbReference type="PROSITE" id="PS51898"/>
    </source>
</evidence>
<dbReference type="EMBL" id="NRSG01000043">
    <property type="protein sequence ID" value="MBK1658234.1"/>
    <property type="molecule type" value="Genomic_DNA"/>
</dbReference>
<comment type="caution">
    <text evidence="9">The sequence shown here is derived from an EMBL/GenBank/DDBJ whole genome shotgun (WGS) entry which is preliminary data.</text>
</comment>
<comment type="similarity">
    <text evidence="1">Belongs to the 'phage' integrase family.</text>
</comment>
<evidence type="ECO:0000259" key="8">
    <source>
        <dbReference type="PROSITE" id="PS51900"/>
    </source>
</evidence>
<protein>
    <recommendedName>
        <fullName evidence="11">Site-specific recombinase XerD</fullName>
    </recommendedName>
</protein>
<organism evidence="9 10">
    <name type="scientific">Paracraurococcus ruber</name>
    <dbReference type="NCBI Taxonomy" id="77675"/>
    <lineage>
        <taxon>Bacteria</taxon>
        <taxon>Pseudomonadati</taxon>
        <taxon>Pseudomonadota</taxon>
        <taxon>Alphaproteobacteria</taxon>
        <taxon>Acetobacterales</taxon>
        <taxon>Roseomonadaceae</taxon>
        <taxon>Paracraurococcus</taxon>
    </lineage>
</organism>
<dbReference type="PROSITE" id="PS51900">
    <property type="entry name" value="CB"/>
    <property type="match status" value="1"/>
</dbReference>
<dbReference type="PROSITE" id="PS51898">
    <property type="entry name" value="TYR_RECOMBINASE"/>
    <property type="match status" value="1"/>
</dbReference>
<evidence type="ECO:0000313" key="9">
    <source>
        <dbReference type="EMBL" id="MBK1658234.1"/>
    </source>
</evidence>
<dbReference type="SUPFAM" id="SSF56349">
    <property type="entry name" value="DNA breaking-rejoining enzymes"/>
    <property type="match status" value="1"/>
</dbReference>
<feature type="domain" description="Tyr recombinase" evidence="7">
    <location>
        <begin position="242"/>
        <end position="427"/>
    </location>
</feature>
<reference evidence="9 10" key="1">
    <citation type="journal article" date="2020" name="Microorganisms">
        <title>Osmotic Adaptation and Compatible Solute Biosynthesis of Phototrophic Bacteria as Revealed from Genome Analyses.</title>
        <authorList>
            <person name="Imhoff J.F."/>
            <person name="Rahn T."/>
            <person name="Kunzel S."/>
            <person name="Keller A."/>
            <person name="Neulinger S.C."/>
        </authorList>
    </citation>
    <scope>NUCLEOTIDE SEQUENCE [LARGE SCALE GENOMIC DNA]</scope>
    <source>
        <strain evidence="9 10">DSM 15382</strain>
    </source>
</reference>
<keyword evidence="2" id="KW-0229">DNA integration</keyword>
<gene>
    <name evidence="9" type="ORF">CKO45_08325</name>
</gene>
<evidence type="ECO:0000256" key="6">
    <source>
        <dbReference type="SAM" id="MobiDB-lite"/>
    </source>
</evidence>
<evidence type="ECO:0000256" key="4">
    <source>
        <dbReference type="ARBA" id="ARBA00023172"/>
    </source>
</evidence>
<keyword evidence="10" id="KW-1185">Reference proteome</keyword>
<dbReference type="InterPro" id="IPR044068">
    <property type="entry name" value="CB"/>
</dbReference>
<dbReference type="InterPro" id="IPR013762">
    <property type="entry name" value="Integrase-like_cat_sf"/>
</dbReference>
<dbReference type="Proteomes" id="UP000697995">
    <property type="component" value="Unassembled WGS sequence"/>
</dbReference>
<sequence length="431" mass="47794">MADFLELQRRRWYAVWDVPQDCRHAFNGKKRLKLSLGVDSRREALARVGPVVAGWKRTAEQARGGGDSLAARASFFREALAKAADQDEREAILDQIGDLADQIDPGPLEGQHGSHDDRPDASRFYGLATGKLIEIAPMVEPWLASRHVAEKTKAMDRSTVKLLVARHRTVQEVDRKAASRFTEQVLGNGRKAATVRRMVTGLSAFWLWLQNRGDYPENQRSPWEGQAPAKPRGRGVFSDNDADRRPFTEQEARHFTAAVDARAAKHPVDAEVVRIMAVTGARLEEVCALACSDIRVVNGVAWLTVREGKTAAASRRIPVVAPEVLEALQARLKAPALPLFPELKKDRYGNRSAALSKRLGRLLRKAVTDKDLVAAHGWRHRARTLAEHGGIEPWIADAFIGHERPGEGLSRYSKGPSDADLLRMAWAIPLP</sequence>
<feature type="region of interest" description="Disordered" evidence="6">
    <location>
        <begin position="217"/>
        <end position="242"/>
    </location>
</feature>
<keyword evidence="4" id="KW-0233">DNA recombination</keyword>
<dbReference type="InterPro" id="IPR050090">
    <property type="entry name" value="Tyrosine_recombinase_XerCD"/>
</dbReference>
<dbReference type="PANTHER" id="PTHR30349:SF41">
    <property type="entry name" value="INTEGRASE_RECOMBINASE PROTEIN MJ0367-RELATED"/>
    <property type="match status" value="1"/>
</dbReference>
<evidence type="ECO:0000256" key="3">
    <source>
        <dbReference type="ARBA" id="ARBA00023125"/>
    </source>
</evidence>
<dbReference type="Pfam" id="PF00589">
    <property type="entry name" value="Phage_integrase"/>
    <property type="match status" value="1"/>
</dbReference>
<evidence type="ECO:0000256" key="2">
    <source>
        <dbReference type="ARBA" id="ARBA00022908"/>
    </source>
</evidence>
<evidence type="ECO:0008006" key="11">
    <source>
        <dbReference type="Google" id="ProtNLM"/>
    </source>
</evidence>
<proteinExistence type="inferred from homology"/>
<accession>A0ABS1CWX4</accession>
<keyword evidence="3 5" id="KW-0238">DNA-binding</keyword>
<name>A0ABS1CWX4_9PROT</name>
<dbReference type="PANTHER" id="PTHR30349">
    <property type="entry name" value="PHAGE INTEGRASE-RELATED"/>
    <property type="match status" value="1"/>
</dbReference>
<dbReference type="InterPro" id="IPR011010">
    <property type="entry name" value="DNA_brk_join_enz"/>
</dbReference>
<evidence type="ECO:0000256" key="5">
    <source>
        <dbReference type="PROSITE-ProRule" id="PRU01248"/>
    </source>
</evidence>
<dbReference type="RefSeq" id="WP_133220224.1">
    <property type="nucleotide sequence ID" value="NZ_NRSG01000043.1"/>
</dbReference>
<evidence type="ECO:0000256" key="1">
    <source>
        <dbReference type="ARBA" id="ARBA00008857"/>
    </source>
</evidence>
<evidence type="ECO:0000313" key="10">
    <source>
        <dbReference type="Proteomes" id="UP000697995"/>
    </source>
</evidence>
<dbReference type="InterPro" id="IPR002104">
    <property type="entry name" value="Integrase_catalytic"/>
</dbReference>